<dbReference type="GO" id="GO:0005815">
    <property type="term" value="C:microtubule organizing center"/>
    <property type="evidence" value="ECO:0007669"/>
    <property type="project" value="TreeGrafter"/>
</dbReference>
<proteinExistence type="inferred from homology"/>
<evidence type="ECO:0000256" key="5">
    <source>
        <dbReference type="ARBA" id="ARBA00023069"/>
    </source>
</evidence>
<dbReference type="Pfam" id="PF06741">
    <property type="entry name" value="LsmAD"/>
    <property type="match status" value="1"/>
</dbReference>
<accession>A0A7S3V1T9</accession>
<feature type="compositionally biased region" description="Acidic residues" evidence="8">
    <location>
        <begin position="553"/>
        <end position="566"/>
    </location>
</feature>
<feature type="compositionally biased region" description="Basic and acidic residues" evidence="8">
    <location>
        <begin position="487"/>
        <end position="517"/>
    </location>
</feature>
<feature type="compositionally biased region" description="Polar residues" evidence="8">
    <location>
        <begin position="568"/>
        <end position="578"/>
    </location>
</feature>
<dbReference type="GO" id="GO:0005929">
    <property type="term" value="C:cilium"/>
    <property type="evidence" value="ECO:0007669"/>
    <property type="project" value="UniProtKB-SubCell"/>
</dbReference>
<keyword evidence="6" id="KW-0966">Cell projection</keyword>
<keyword evidence="3" id="KW-0970">Cilium biogenesis/degradation</keyword>
<comment type="similarity">
    <text evidence="2">Belongs to the CLUAP1 family.</text>
</comment>
<feature type="domain" description="LsmAD" evidence="9">
    <location>
        <begin position="187"/>
        <end position="258"/>
    </location>
</feature>
<dbReference type="Pfam" id="PF10234">
    <property type="entry name" value="Cluap1"/>
    <property type="match status" value="1"/>
</dbReference>
<gene>
    <name evidence="10" type="ORF">ASTO00021_LOCUS15929</name>
</gene>
<dbReference type="GO" id="GO:0030992">
    <property type="term" value="C:intraciliary transport particle B"/>
    <property type="evidence" value="ECO:0007669"/>
    <property type="project" value="TreeGrafter"/>
</dbReference>
<evidence type="ECO:0000259" key="9">
    <source>
        <dbReference type="SMART" id="SM01272"/>
    </source>
</evidence>
<evidence type="ECO:0000256" key="8">
    <source>
        <dbReference type="SAM" id="MobiDB-lite"/>
    </source>
</evidence>
<sequence length="589" mass="66690">MNGVGGRRQLHANSSKAARANANHNGNGTTNNLNRERLTYTHLNLVGRKVIIKKIDGIVIEGIFVGASADGVPWKGCVLQYVKLLENPKGIKIPTFDSNQKVGTKWEEVVYIFAEDAGGMGDLEQTSNKVQTDTDISRQAVHGGVLAGRKLQATDSAWLQAPKNVSNDMKGKGVGDWDQFKANEEKFGVKSTYDENLYTTPLNRTSLTKEQIEKAEKAAKEIMSQTSSNPHLMEERGHAVKDAWGGDEEARYSSVVRENPHQPLLKIAGALYKAHKSIQDPNFSSEQPKPVFNARLNDVKNTRSLASEITEKGALLFDLLGEERELGVERQQCLRFLDSISNNLNSHNDQQFLEQKLNELLKSASENTRSLEKQCEDLESDKKTLEAKIKKKQSELERNDKRLKSLQSVRPAFMDDYEKLEAELEQHYEIYLEKFRNLDYLQHELEKYSRREKERTEESERERKKIQLGVIEDNKRILREDDENLLNKKTDEEFPHDNRNKGSARPIEHNEFDIPRDKTRRKQFMSDESEISDSEQSNGSDSQVSASGSDDGSLSDEDLIEDDEDGTSAFSEDGSQAVSEDESNSEDDF</sequence>
<dbReference type="GO" id="GO:0060271">
    <property type="term" value="P:cilium assembly"/>
    <property type="evidence" value="ECO:0007669"/>
    <property type="project" value="TreeGrafter"/>
</dbReference>
<feature type="coiled-coil region" evidence="7">
    <location>
        <begin position="354"/>
        <end position="434"/>
    </location>
</feature>
<organism evidence="10">
    <name type="scientific">Aplanochytrium stocchinoi</name>
    <dbReference type="NCBI Taxonomy" id="215587"/>
    <lineage>
        <taxon>Eukaryota</taxon>
        <taxon>Sar</taxon>
        <taxon>Stramenopiles</taxon>
        <taxon>Bigyra</taxon>
        <taxon>Labyrinthulomycetes</taxon>
        <taxon>Thraustochytrida</taxon>
        <taxon>Thraustochytriidae</taxon>
        <taxon>Aplanochytrium</taxon>
    </lineage>
</organism>
<dbReference type="EMBL" id="HBIN01020808">
    <property type="protein sequence ID" value="CAE0445927.1"/>
    <property type="molecule type" value="Transcribed_RNA"/>
</dbReference>
<feature type="region of interest" description="Disordered" evidence="8">
    <location>
        <begin position="1"/>
        <end position="33"/>
    </location>
</feature>
<dbReference type="SMART" id="SM01272">
    <property type="entry name" value="LsmAD"/>
    <property type="match status" value="1"/>
</dbReference>
<protein>
    <recommendedName>
        <fullName evidence="9">LsmAD domain-containing protein</fullName>
    </recommendedName>
</protein>
<feature type="compositionally biased region" description="Acidic residues" evidence="8">
    <location>
        <begin position="579"/>
        <end position="589"/>
    </location>
</feature>
<evidence type="ECO:0000256" key="3">
    <source>
        <dbReference type="ARBA" id="ARBA00022794"/>
    </source>
</evidence>
<evidence type="ECO:0000256" key="1">
    <source>
        <dbReference type="ARBA" id="ARBA00004138"/>
    </source>
</evidence>
<dbReference type="InterPro" id="IPR019366">
    <property type="entry name" value="Clusterin-associated_protein-1"/>
</dbReference>
<evidence type="ECO:0000256" key="2">
    <source>
        <dbReference type="ARBA" id="ARBA00008340"/>
    </source>
</evidence>
<comment type="subcellular location">
    <subcellularLocation>
        <location evidence="1">Cell projection</location>
        <location evidence="1">Cilium</location>
    </subcellularLocation>
</comment>
<dbReference type="PANTHER" id="PTHR21547:SF0">
    <property type="entry name" value="CLUSTERIN-ASSOCIATED PROTEIN 1"/>
    <property type="match status" value="1"/>
</dbReference>
<dbReference type="AlphaFoldDB" id="A0A7S3V1T9"/>
<evidence type="ECO:0000256" key="7">
    <source>
        <dbReference type="SAM" id="Coils"/>
    </source>
</evidence>
<keyword evidence="5" id="KW-0969">Cilium</keyword>
<reference evidence="10" key="1">
    <citation type="submission" date="2021-01" db="EMBL/GenBank/DDBJ databases">
        <authorList>
            <person name="Corre E."/>
            <person name="Pelletier E."/>
            <person name="Niang G."/>
            <person name="Scheremetjew M."/>
            <person name="Finn R."/>
            <person name="Kale V."/>
            <person name="Holt S."/>
            <person name="Cochrane G."/>
            <person name="Meng A."/>
            <person name="Brown T."/>
            <person name="Cohen L."/>
        </authorList>
    </citation>
    <scope>NUCLEOTIDE SEQUENCE</scope>
    <source>
        <strain evidence="10">GSBS06</strain>
    </source>
</reference>
<dbReference type="PANTHER" id="PTHR21547">
    <property type="entry name" value="CLUSTERIN ASSOCIATED PROTEIN 1"/>
    <property type="match status" value="1"/>
</dbReference>
<keyword evidence="4 7" id="KW-0175">Coiled coil</keyword>
<evidence type="ECO:0000313" key="10">
    <source>
        <dbReference type="EMBL" id="CAE0445927.1"/>
    </source>
</evidence>
<feature type="compositionally biased region" description="Low complexity" evidence="8">
    <location>
        <begin position="11"/>
        <end position="33"/>
    </location>
</feature>
<dbReference type="InterPro" id="IPR009604">
    <property type="entry name" value="LsmAD_domain"/>
</dbReference>
<feature type="region of interest" description="Disordered" evidence="8">
    <location>
        <begin position="487"/>
        <end position="589"/>
    </location>
</feature>
<evidence type="ECO:0000256" key="6">
    <source>
        <dbReference type="ARBA" id="ARBA00023273"/>
    </source>
</evidence>
<evidence type="ECO:0000256" key="4">
    <source>
        <dbReference type="ARBA" id="ARBA00023054"/>
    </source>
</evidence>
<name>A0A7S3V1T9_9STRA</name>